<sequence length="79" mass="8767">MKKTNQFARVKCEVGDTVFPKEIGGVVQYNRTVNVELGRTIGSADIEVRTLKAGTEELKKRASASATAEGGRWRQWRGK</sequence>
<gene>
    <name evidence="2" type="ORF">AYBTSS11_LOCUS369</name>
</gene>
<dbReference type="Proteomes" id="UP001189624">
    <property type="component" value="Chromosome 1"/>
</dbReference>
<reference evidence="2" key="1">
    <citation type="submission" date="2023-10" db="EMBL/GenBank/DDBJ databases">
        <authorList>
            <person name="Domelevo Entfellner J.-B."/>
        </authorList>
    </citation>
    <scope>NUCLEOTIDE SEQUENCE</scope>
</reference>
<proteinExistence type="predicted"/>
<dbReference type="Gramene" id="rna-AYBTSS11_LOCUS369">
    <property type="protein sequence ID" value="CAJ1790936.1"/>
    <property type="gene ID" value="gene-AYBTSS11_LOCUS369"/>
</dbReference>
<evidence type="ECO:0000313" key="2">
    <source>
        <dbReference type="EMBL" id="CAJ1790936.1"/>
    </source>
</evidence>
<protein>
    <submittedName>
        <fullName evidence="2">Uncharacterized protein</fullName>
    </submittedName>
</protein>
<dbReference type="EMBL" id="OY731398">
    <property type="protein sequence ID" value="CAJ1790936.1"/>
    <property type="molecule type" value="Genomic_DNA"/>
</dbReference>
<feature type="region of interest" description="Disordered" evidence="1">
    <location>
        <begin position="59"/>
        <end position="79"/>
    </location>
</feature>
<organism evidence="2 3">
    <name type="scientific">Sphenostylis stenocarpa</name>
    <dbReference type="NCBI Taxonomy" id="92480"/>
    <lineage>
        <taxon>Eukaryota</taxon>
        <taxon>Viridiplantae</taxon>
        <taxon>Streptophyta</taxon>
        <taxon>Embryophyta</taxon>
        <taxon>Tracheophyta</taxon>
        <taxon>Spermatophyta</taxon>
        <taxon>Magnoliopsida</taxon>
        <taxon>eudicotyledons</taxon>
        <taxon>Gunneridae</taxon>
        <taxon>Pentapetalae</taxon>
        <taxon>rosids</taxon>
        <taxon>fabids</taxon>
        <taxon>Fabales</taxon>
        <taxon>Fabaceae</taxon>
        <taxon>Papilionoideae</taxon>
        <taxon>50 kb inversion clade</taxon>
        <taxon>NPAAA clade</taxon>
        <taxon>indigoferoid/millettioid clade</taxon>
        <taxon>Phaseoleae</taxon>
        <taxon>Sphenostylis</taxon>
    </lineage>
</organism>
<dbReference type="AlphaFoldDB" id="A0AA86RLB9"/>
<accession>A0AA86RLB9</accession>
<keyword evidence="3" id="KW-1185">Reference proteome</keyword>
<evidence type="ECO:0000313" key="3">
    <source>
        <dbReference type="Proteomes" id="UP001189624"/>
    </source>
</evidence>
<evidence type="ECO:0000256" key="1">
    <source>
        <dbReference type="SAM" id="MobiDB-lite"/>
    </source>
</evidence>
<name>A0AA86RLB9_9FABA</name>